<feature type="binding site" evidence="9">
    <location>
        <position position="254"/>
    </location>
    <ligand>
        <name>substrate</name>
    </ligand>
</feature>
<dbReference type="InterPro" id="IPR029056">
    <property type="entry name" value="Ribokinase-like"/>
</dbReference>
<feature type="binding site" evidence="9">
    <location>
        <position position="284"/>
    </location>
    <ligand>
        <name>K(+)</name>
        <dbReference type="ChEBI" id="CHEBI:29103"/>
    </ligand>
</feature>
<dbReference type="EMBL" id="LCYG01000035">
    <property type="protein sequence ID" value="KLK92436.1"/>
    <property type="molecule type" value="Genomic_DNA"/>
</dbReference>
<keyword evidence="9" id="KW-0963">Cytoplasm</keyword>
<dbReference type="HAMAP" id="MF_01987">
    <property type="entry name" value="Ribokinase"/>
    <property type="match status" value="1"/>
</dbReference>
<feature type="binding site" evidence="9">
    <location>
        <begin position="37"/>
        <end position="41"/>
    </location>
    <ligand>
        <name>substrate</name>
    </ligand>
</feature>
<feature type="binding site" evidence="9">
    <location>
        <position position="287"/>
    </location>
    <ligand>
        <name>K(+)</name>
        <dbReference type="ChEBI" id="CHEBI:29103"/>
    </ligand>
</feature>
<evidence type="ECO:0000256" key="8">
    <source>
        <dbReference type="ARBA" id="ARBA00023277"/>
    </source>
</evidence>
<dbReference type="GO" id="GO:0005829">
    <property type="term" value="C:cytosol"/>
    <property type="evidence" value="ECO:0007669"/>
    <property type="project" value="TreeGrafter"/>
</dbReference>
<dbReference type="STRING" id="1225564.AA309_14595"/>
<dbReference type="GO" id="GO:0019303">
    <property type="term" value="P:D-ribose catabolic process"/>
    <property type="evidence" value="ECO:0007669"/>
    <property type="project" value="UniProtKB-UniRule"/>
</dbReference>
<keyword evidence="3 9" id="KW-0547">Nucleotide-binding</keyword>
<keyword evidence="12" id="KW-1185">Reference proteome</keyword>
<dbReference type="SUPFAM" id="SSF53613">
    <property type="entry name" value="Ribokinase-like"/>
    <property type="match status" value="1"/>
</dbReference>
<reference evidence="11 12" key="1">
    <citation type="submission" date="2015-05" db="EMBL/GenBank/DDBJ databases">
        <title>Draft genome sequence of Microvirga vignae strain BR3299, a novel nitrogen fixing bacteria isolated from Brazil semi-aired region.</title>
        <authorList>
            <person name="Zilli J.E."/>
            <person name="Passos S.R."/>
            <person name="Leite J."/>
            <person name="Baldani J.I."/>
            <person name="Xavier G.R."/>
            <person name="Rumjaneck N.G."/>
            <person name="Simoes-Araujo J.L."/>
        </authorList>
    </citation>
    <scope>NUCLEOTIDE SEQUENCE [LARGE SCALE GENOMIC DNA]</scope>
    <source>
        <strain evidence="11 12">BR3299</strain>
    </source>
</reference>
<feature type="binding site" evidence="9">
    <location>
        <begin position="9"/>
        <end position="11"/>
    </location>
    <ligand>
        <name>substrate</name>
    </ligand>
</feature>
<dbReference type="InterPro" id="IPR002139">
    <property type="entry name" value="Ribo/fructo_kinase"/>
</dbReference>
<evidence type="ECO:0000256" key="4">
    <source>
        <dbReference type="ARBA" id="ARBA00022777"/>
    </source>
</evidence>
<protein>
    <recommendedName>
        <fullName evidence="9">Ribokinase</fullName>
        <shortName evidence="9">RK</shortName>
        <ecNumber evidence="9">2.7.1.15</ecNumber>
    </recommendedName>
</protein>
<proteinExistence type="inferred from homology"/>
<keyword evidence="4 9" id="KW-0418">Kinase</keyword>
<comment type="cofactor">
    <cofactor evidence="9">
        <name>Mg(2+)</name>
        <dbReference type="ChEBI" id="CHEBI:18420"/>
    </cofactor>
    <text evidence="9">Requires a divalent cation, most likely magnesium in vivo, as an electrophilic catalyst to aid phosphoryl group transfer. It is the chelate of the metal and the nucleotide that is the actual substrate.</text>
</comment>
<dbReference type="CDD" id="cd01174">
    <property type="entry name" value="ribokinase"/>
    <property type="match status" value="1"/>
</dbReference>
<keyword evidence="2 9" id="KW-0479">Metal-binding</keyword>
<sequence>MILVFGSINIDLVARVASIPRPGETVLSPGYETLFGGKGANQAIAAARASLPHRVALAGCIGDDAFGRSARDNLSRNGVVADLVANSTEPTGCAFITVDEHGENAITVASGANATLTEASIRNFAIDASTVAVFQMEVPFPGSLSVAQRVRAAGGRVVWNFAPAPSKFSEPDLSDLVNATDIFVVNEHEAIAAAALLGCETAALEEAGAHLSRTGCICVVTAGARGAFAFHPDGHHETVEAKPIRPVDTTGAGDTFVGILASSLDEGFPFTTALERACLGASLACLAHGAQTGMPTREQLGID</sequence>
<gene>
    <name evidence="9" type="primary">rbsK</name>
    <name evidence="11" type="ORF">AA309_14595</name>
</gene>
<organism evidence="11 12">
    <name type="scientific">Microvirga vignae</name>
    <dbReference type="NCBI Taxonomy" id="1225564"/>
    <lineage>
        <taxon>Bacteria</taxon>
        <taxon>Pseudomonadati</taxon>
        <taxon>Pseudomonadota</taxon>
        <taxon>Alphaproteobacteria</taxon>
        <taxon>Hyphomicrobiales</taxon>
        <taxon>Methylobacteriaceae</taxon>
        <taxon>Microvirga</taxon>
    </lineage>
</organism>
<feature type="binding site" evidence="9">
    <location>
        <position position="289"/>
    </location>
    <ligand>
        <name>K(+)</name>
        <dbReference type="ChEBI" id="CHEBI:29103"/>
    </ligand>
</feature>
<keyword evidence="6 9" id="KW-0460">Magnesium</keyword>
<feature type="binding site" evidence="9">
    <location>
        <position position="137"/>
    </location>
    <ligand>
        <name>substrate</name>
    </ligand>
</feature>
<dbReference type="EC" id="2.7.1.15" evidence="9"/>
<keyword evidence="1 9" id="KW-0808">Transferase</keyword>
<evidence type="ECO:0000256" key="5">
    <source>
        <dbReference type="ARBA" id="ARBA00022840"/>
    </source>
</evidence>
<dbReference type="GO" id="GO:0005524">
    <property type="term" value="F:ATP binding"/>
    <property type="evidence" value="ECO:0007669"/>
    <property type="project" value="UniProtKB-UniRule"/>
</dbReference>
<feature type="binding site" evidence="9">
    <location>
        <position position="250"/>
    </location>
    <ligand>
        <name>K(+)</name>
        <dbReference type="ChEBI" id="CHEBI:29103"/>
    </ligand>
</feature>
<comment type="catalytic activity">
    <reaction evidence="9">
        <text>D-ribose + ATP = D-ribose 5-phosphate + ADP + H(+)</text>
        <dbReference type="Rhea" id="RHEA:13697"/>
        <dbReference type="ChEBI" id="CHEBI:15378"/>
        <dbReference type="ChEBI" id="CHEBI:30616"/>
        <dbReference type="ChEBI" id="CHEBI:47013"/>
        <dbReference type="ChEBI" id="CHEBI:78346"/>
        <dbReference type="ChEBI" id="CHEBI:456216"/>
        <dbReference type="EC" id="2.7.1.15"/>
    </reaction>
</comment>
<evidence type="ECO:0000256" key="3">
    <source>
        <dbReference type="ARBA" id="ARBA00022741"/>
    </source>
</evidence>
<evidence type="ECO:0000256" key="9">
    <source>
        <dbReference type="HAMAP-Rule" id="MF_01987"/>
    </source>
</evidence>
<comment type="subcellular location">
    <subcellularLocation>
        <location evidence="9">Cytoplasm</location>
    </subcellularLocation>
</comment>
<dbReference type="RefSeq" id="WP_047189762.1">
    <property type="nucleotide sequence ID" value="NZ_LCYG01000035.1"/>
</dbReference>
<feature type="binding site" evidence="9">
    <location>
        <begin position="221"/>
        <end position="226"/>
    </location>
    <ligand>
        <name>ATP</name>
        <dbReference type="ChEBI" id="CHEBI:30616"/>
    </ligand>
</feature>
<comment type="caution">
    <text evidence="11">The sequence shown here is derived from an EMBL/GenBank/DDBJ whole genome shotgun (WGS) entry which is preliminary data.</text>
</comment>
<evidence type="ECO:0000256" key="2">
    <source>
        <dbReference type="ARBA" id="ARBA00022723"/>
    </source>
</evidence>
<comment type="activity regulation">
    <text evidence="9">Activated by a monovalent cation that binds near, but not in, the active site. The most likely occupant of the site in vivo is potassium. Ion binding induces a conformational change that may alter substrate affinity.</text>
</comment>
<evidence type="ECO:0000259" key="10">
    <source>
        <dbReference type="Pfam" id="PF00294"/>
    </source>
</evidence>
<dbReference type="GO" id="GO:0004747">
    <property type="term" value="F:ribokinase activity"/>
    <property type="evidence" value="ECO:0007669"/>
    <property type="project" value="UniProtKB-UniRule"/>
</dbReference>
<accession>A0A0H1RC65</accession>
<feature type="active site" description="Proton acceptor" evidence="9">
    <location>
        <position position="254"/>
    </location>
</feature>
<dbReference type="PANTHER" id="PTHR10584:SF166">
    <property type="entry name" value="RIBOKINASE"/>
    <property type="match status" value="1"/>
</dbReference>
<dbReference type="PATRIC" id="fig|1225564.3.peg.3797"/>
<name>A0A0H1RC65_9HYPH</name>
<evidence type="ECO:0000313" key="12">
    <source>
        <dbReference type="Proteomes" id="UP000035489"/>
    </source>
</evidence>
<comment type="caution">
    <text evidence="9">Lacks conserved residue(s) required for the propagation of feature annotation.</text>
</comment>
<feature type="domain" description="Carbohydrate kinase PfkB" evidence="10">
    <location>
        <begin position="2"/>
        <end position="297"/>
    </location>
</feature>
<evidence type="ECO:0000256" key="7">
    <source>
        <dbReference type="ARBA" id="ARBA00022958"/>
    </source>
</evidence>
<feature type="binding site" evidence="9">
    <location>
        <position position="186"/>
    </location>
    <ligand>
        <name>ATP</name>
        <dbReference type="ChEBI" id="CHEBI:30616"/>
    </ligand>
</feature>
<dbReference type="InterPro" id="IPR011877">
    <property type="entry name" value="Ribokinase"/>
</dbReference>
<dbReference type="Proteomes" id="UP000035489">
    <property type="component" value="Unassembled WGS sequence"/>
</dbReference>
<dbReference type="Gene3D" id="3.40.1190.20">
    <property type="match status" value="1"/>
</dbReference>
<dbReference type="UniPathway" id="UPA00916">
    <property type="reaction ID" value="UER00889"/>
</dbReference>
<evidence type="ECO:0000256" key="6">
    <source>
        <dbReference type="ARBA" id="ARBA00022842"/>
    </source>
</evidence>
<comment type="function">
    <text evidence="9">Catalyzes the phosphorylation of ribose at O-5 in a reaction requiring ATP and magnesium. The resulting D-ribose-5-phosphate can then be used either for sythesis of nucleotides, histidine, and tryptophan, or as a component of the pentose phosphate pathway.</text>
</comment>
<comment type="pathway">
    <text evidence="9">Carbohydrate metabolism; D-ribose degradation; D-ribose 5-phosphate from beta-D-ribopyranose: step 2/2.</text>
</comment>
<dbReference type="PRINTS" id="PR00990">
    <property type="entry name" value="RIBOKINASE"/>
</dbReference>
<dbReference type="GO" id="GO:0046872">
    <property type="term" value="F:metal ion binding"/>
    <property type="evidence" value="ECO:0007669"/>
    <property type="project" value="UniProtKB-KW"/>
</dbReference>
<feature type="binding site" evidence="9">
    <location>
        <position position="248"/>
    </location>
    <ligand>
        <name>K(+)</name>
        <dbReference type="ChEBI" id="CHEBI:29103"/>
    </ligand>
</feature>
<dbReference type="OrthoDB" id="9775849at2"/>
<keyword evidence="7 9" id="KW-0630">Potassium</keyword>
<keyword evidence="8 9" id="KW-0119">Carbohydrate metabolism</keyword>
<dbReference type="PANTHER" id="PTHR10584">
    <property type="entry name" value="SUGAR KINASE"/>
    <property type="match status" value="1"/>
</dbReference>
<comment type="subunit">
    <text evidence="9">Homodimer.</text>
</comment>
<feature type="binding site" evidence="9">
    <location>
        <begin position="253"/>
        <end position="254"/>
    </location>
    <ligand>
        <name>ATP</name>
        <dbReference type="ChEBI" id="CHEBI:30616"/>
    </ligand>
</feature>
<dbReference type="AlphaFoldDB" id="A0A0H1RC65"/>
<evidence type="ECO:0000313" key="11">
    <source>
        <dbReference type="EMBL" id="KLK92436.1"/>
    </source>
</evidence>
<evidence type="ECO:0000256" key="1">
    <source>
        <dbReference type="ARBA" id="ARBA00022679"/>
    </source>
</evidence>
<comment type="similarity">
    <text evidence="9">Belongs to the carbohydrate kinase PfkB family. Ribokinase subfamily.</text>
</comment>
<dbReference type="Pfam" id="PF00294">
    <property type="entry name" value="PfkB"/>
    <property type="match status" value="1"/>
</dbReference>
<keyword evidence="5 9" id="KW-0067">ATP-binding</keyword>
<dbReference type="InterPro" id="IPR011611">
    <property type="entry name" value="PfkB_dom"/>
</dbReference>